<proteinExistence type="predicted"/>
<accession>A0A9P7UU87</accession>
<sequence>MAASAYSLQTFPLLCTRTPYPDAMATLRSYHDEAGKSSSQTGLTKSVCERKFRRRAIIRNHISESDDMDNEEITYNEFCSRLGGAYTSQTLTLERAEEDSRRDMKTYSYVQKWRKDVDFRVEIGPPVSPLIATEFPSSPVAVIHPSSLRMS</sequence>
<dbReference type="EMBL" id="CM032184">
    <property type="protein sequence ID" value="KAG7094293.1"/>
    <property type="molecule type" value="Genomic_DNA"/>
</dbReference>
<dbReference type="AlphaFoldDB" id="A0A9P7UU87"/>
<comment type="caution">
    <text evidence="1">The sequence shown here is derived from an EMBL/GenBank/DDBJ whole genome shotgun (WGS) entry which is preliminary data.</text>
</comment>
<organism evidence="1 2">
    <name type="scientific">Marasmius oreades</name>
    <name type="common">fairy-ring Marasmius</name>
    <dbReference type="NCBI Taxonomy" id="181124"/>
    <lineage>
        <taxon>Eukaryota</taxon>
        <taxon>Fungi</taxon>
        <taxon>Dikarya</taxon>
        <taxon>Basidiomycota</taxon>
        <taxon>Agaricomycotina</taxon>
        <taxon>Agaricomycetes</taxon>
        <taxon>Agaricomycetidae</taxon>
        <taxon>Agaricales</taxon>
        <taxon>Marasmiineae</taxon>
        <taxon>Marasmiaceae</taxon>
        <taxon>Marasmius</taxon>
    </lineage>
</organism>
<evidence type="ECO:0000313" key="2">
    <source>
        <dbReference type="Proteomes" id="UP001049176"/>
    </source>
</evidence>
<dbReference type="GeneID" id="66076971"/>
<dbReference type="RefSeq" id="XP_043010763.1">
    <property type="nucleotide sequence ID" value="XM_043152677.1"/>
</dbReference>
<gene>
    <name evidence="1" type="ORF">E1B28_007895</name>
</gene>
<keyword evidence="2" id="KW-1185">Reference proteome</keyword>
<evidence type="ECO:0000313" key="1">
    <source>
        <dbReference type="EMBL" id="KAG7094293.1"/>
    </source>
</evidence>
<protein>
    <submittedName>
        <fullName evidence="1">Uncharacterized protein</fullName>
    </submittedName>
</protein>
<reference evidence="1" key="1">
    <citation type="journal article" date="2021" name="Genome Biol. Evol.">
        <title>The assembled and annotated genome of the fairy-ring fungus Marasmius oreades.</title>
        <authorList>
            <person name="Hiltunen M."/>
            <person name="Ament-Velasquez S.L."/>
            <person name="Johannesson H."/>
        </authorList>
    </citation>
    <scope>NUCLEOTIDE SEQUENCE</scope>
    <source>
        <strain evidence="1">03SP1</strain>
    </source>
</reference>
<name>A0A9P7UU87_9AGAR</name>
<dbReference type="KEGG" id="more:E1B28_007895"/>
<dbReference type="Proteomes" id="UP001049176">
    <property type="component" value="Chromosome 4"/>
</dbReference>